<name>A0A5D4XQI6_9GAMM</name>
<evidence type="ECO:0000256" key="1">
    <source>
        <dbReference type="SAM" id="SignalP"/>
    </source>
</evidence>
<proteinExistence type="predicted"/>
<sequence>MLRRTAMMLAIWLAVTTAAVAAPPELEAEQVNLDVAGGWLALGGSVQQRLAQSFEVVQTGYISHVMLPLSCQPKADVRVTLEKTAGGMPDGSVVAYEELPGYLFDSIPTPTVGMRMVEFTNPPLVGPGTYAVTLRVKGKYDCGVLPGPHGDPYPAAKAWFIASDNPPGWIELFDAGGTRDLAFQVFLRPL</sequence>
<comment type="caution">
    <text evidence="2">The sequence shown here is derived from an EMBL/GenBank/DDBJ whole genome shotgun (WGS) entry which is preliminary data.</text>
</comment>
<feature type="chain" id="PRO_5022760826" evidence="1">
    <location>
        <begin position="22"/>
        <end position="190"/>
    </location>
</feature>
<dbReference type="RefSeq" id="WP_149102763.1">
    <property type="nucleotide sequence ID" value="NZ_VTFT01000001.1"/>
</dbReference>
<keyword evidence="1" id="KW-0732">Signal</keyword>
<reference evidence="2 3" key="1">
    <citation type="submission" date="2019-08" db="EMBL/GenBank/DDBJ databases">
        <title>Luteimonas viscosus sp. nov., isolated from soil of a sunflower field.</title>
        <authorList>
            <person name="Jianli Z."/>
            <person name="Ying Z."/>
        </authorList>
    </citation>
    <scope>NUCLEOTIDE SEQUENCE [LARGE SCALE GENOMIC DNA]</scope>
    <source>
        <strain evidence="2 3">XBU10</strain>
    </source>
</reference>
<dbReference type="AlphaFoldDB" id="A0A5D4XQI6"/>
<accession>A0A5D4XQI6</accession>
<dbReference type="OrthoDB" id="6025529at2"/>
<keyword evidence="3" id="KW-1185">Reference proteome</keyword>
<evidence type="ECO:0000313" key="2">
    <source>
        <dbReference type="EMBL" id="TYT26213.1"/>
    </source>
</evidence>
<protein>
    <submittedName>
        <fullName evidence="2">Uncharacterized protein</fullName>
    </submittedName>
</protein>
<dbReference type="Proteomes" id="UP000324973">
    <property type="component" value="Unassembled WGS sequence"/>
</dbReference>
<evidence type="ECO:0000313" key="3">
    <source>
        <dbReference type="Proteomes" id="UP000324973"/>
    </source>
</evidence>
<gene>
    <name evidence="2" type="ORF">FZO89_08030</name>
</gene>
<organism evidence="2 3">
    <name type="scientific">Luteimonas viscosa</name>
    <dbReference type="NCBI Taxonomy" id="1132694"/>
    <lineage>
        <taxon>Bacteria</taxon>
        <taxon>Pseudomonadati</taxon>
        <taxon>Pseudomonadota</taxon>
        <taxon>Gammaproteobacteria</taxon>
        <taxon>Lysobacterales</taxon>
        <taxon>Lysobacteraceae</taxon>
        <taxon>Luteimonas</taxon>
    </lineage>
</organism>
<dbReference type="EMBL" id="VTFT01000001">
    <property type="protein sequence ID" value="TYT26213.1"/>
    <property type="molecule type" value="Genomic_DNA"/>
</dbReference>
<feature type="signal peptide" evidence="1">
    <location>
        <begin position="1"/>
        <end position="21"/>
    </location>
</feature>